<sequence length="179" mass="18404">MAKLTKSIRKENGYALGGLTQILAFATFLANGITPSATLTFGADGLVSDIDLNEAVKPVLIESEEDKANFTDNLAIGAGRYKTQTLGFNLAGMSAAKSKALEDIDLVKHSYVVRAKSGKYFLLGAKNGLIASQNNAGVGAGVGDANGYDIIVGGAENGPALEVSEAAWAALSLLVPADV</sequence>
<dbReference type="EMBL" id="JACJIQ010000002">
    <property type="protein sequence ID" value="MBA9076071.1"/>
    <property type="molecule type" value="Genomic_DNA"/>
</dbReference>
<evidence type="ECO:0000313" key="2">
    <source>
        <dbReference type="Proteomes" id="UP000563094"/>
    </source>
</evidence>
<proteinExistence type="predicted"/>
<reference evidence="1 2" key="1">
    <citation type="submission" date="2020-08" db="EMBL/GenBank/DDBJ databases">
        <title>Genomic Encyclopedia of Type Strains, Phase IV (KMG-IV): sequencing the most valuable type-strain genomes for metagenomic binning, comparative biology and taxonomic classification.</title>
        <authorList>
            <person name="Goeker M."/>
        </authorList>
    </citation>
    <scope>NUCLEOTIDE SEQUENCE [LARGE SCALE GENOMIC DNA]</scope>
    <source>
        <strain evidence="1 2">DSM 29854</strain>
    </source>
</reference>
<keyword evidence="2" id="KW-1185">Reference proteome</keyword>
<dbReference type="Proteomes" id="UP000563094">
    <property type="component" value="Unassembled WGS sequence"/>
</dbReference>
<protein>
    <submittedName>
        <fullName evidence="1">Uncharacterized protein</fullName>
    </submittedName>
</protein>
<accession>A0A839GQG1</accession>
<gene>
    <name evidence="1" type="ORF">FHS90_000773</name>
</gene>
<comment type="caution">
    <text evidence="1">The sequence shown here is derived from an EMBL/GenBank/DDBJ whole genome shotgun (WGS) entry which is preliminary data.</text>
</comment>
<dbReference type="AlphaFoldDB" id="A0A839GQG1"/>
<organism evidence="1 2">
    <name type="scientific">Rufibacter quisquiliarum</name>
    <dbReference type="NCBI Taxonomy" id="1549639"/>
    <lineage>
        <taxon>Bacteria</taxon>
        <taxon>Pseudomonadati</taxon>
        <taxon>Bacteroidota</taxon>
        <taxon>Cytophagia</taxon>
        <taxon>Cytophagales</taxon>
        <taxon>Hymenobacteraceae</taxon>
        <taxon>Rufibacter</taxon>
    </lineage>
</organism>
<name>A0A839GQG1_9BACT</name>
<evidence type="ECO:0000313" key="1">
    <source>
        <dbReference type="EMBL" id="MBA9076071.1"/>
    </source>
</evidence>
<dbReference type="RefSeq" id="WP_182511815.1">
    <property type="nucleotide sequence ID" value="NZ_JACJIQ010000002.1"/>
</dbReference>